<dbReference type="AlphaFoldDB" id="A0A4R2ISV3"/>
<dbReference type="InterPro" id="IPR013783">
    <property type="entry name" value="Ig-like_fold"/>
</dbReference>
<sequence>MTAVYGWTFLVARGRRRGYQSLLVPDFLAESNEYGVLDQATGGEPTTTITTIHGLAAGDVVLVYRTERLTEDVLPGEPVTDEFGRPLELLYGFVVRGAGVGAVDEADFALARNEAIRTYQRFLADESGFERQTSKAFVLRSAGAPPSRVPSQPPPADVAPPVVIPASAPVAPATEPASPAVLRNVALVVVLVLALSATTWYLLLRGGGGPVTDVEIGKLEASTVDCSQPITLQAVITTDDKATVSYHWESTLTTDSEPISVEFAGAGTKTVRATVQPTASSGAPVAFTQTLVVDEPNSKESSRDYTLTCR</sequence>
<comment type="caution">
    <text evidence="1">The sequence shown here is derived from an EMBL/GenBank/DDBJ whole genome shotgun (WGS) entry which is preliminary data.</text>
</comment>
<gene>
    <name evidence="1" type="ORF">EV646_104325</name>
</gene>
<keyword evidence="2" id="KW-1185">Reference proteome</keyword>
<organism evidence="1 2">
    <name type="scientific">Kribbella antiqua</name>
    <dbReference type="NCBI Taxonomy" id="2512217"/>
    <lineage>
        <taxon>Bacteria</taxon>
        <taxon>Bacillati</taxon>
        <taxon>Actinomycetota</taxon>
        <taxon>Actinomycetes</taxon>
        <taxon>Propionibacteriales</taxon>
        <taxon>Kribbellaceae</taxon>
        <taxon>Kribbella</taxon>
    </lineage>
</organism>
<dbReference type="GO" id="GO:0005975">
    <property type="term" value="P:carbohydrate metabolic process"/>
    <property type="evidence" value="ECO:0007669"/>
    <property type="project" value="UniProtKB-ARBA"/>
</dbReference>
<reference evidence="1 2" key="1">
    <citation type="journal article" date="2015" name="Stand. Genomic Sci.">
        <title>Genomic Encyclopedia of Bacterial and Archaeal Type Strains, Phase III: the genomes of soil and plant-associated and newly described type strains.</title>
        <authorList>
            <person name="Whitman W.B."/>
            <person name="Woyke T."/>
            <person name="Klenk H.P."/>
            <person name="Zhou Y."/>
            <person name="Lilburn T.G."/>
            <person name="Beck B.J."/>
            <person name="De Vos P."/>
            <person name="Vandamme P."/>
            <person name="Eisen J.A."/>
            <person name="Garrity G."/>
            <person name="Hugenholtz P."/>
            <person name="Kyrpides N.C."/>
        </authorList>
    </citation>
    <scope>NUCLEOTIDE SEQUENCE [LARGE SCALE GENOMIC DNA]</scope>
    <source>
        <strain evidence="1 2">VKM Ac-2541</strain>
    </source>
</reference>
<protein>
    <recommendedName>
        <fullName evidence="3">Ig-like domain-containing protein</fullName>
    </recommendedName>
</protein>
<name>A0A4R2ISV3_9ACTN</name>
<proteinExistence type="predicted"/>
<evidence type="ECO:0000313" key="1">
    <source>
        <dbReference type="EMBL" id="TCO48503.1"/>
    </source>
</evidence>
<dbReference type="Gene3D" id="2.60.40.10">
    <property type="entry name" value="Immunoglobulins"/>
    <property type="match status" value="1"/>
</dbReference>
<dbReference type="EMBL" id="SLWR01000004">
    <property type="protein sequence ID" value="TCO48503.1"/>
    <property type="molecule type" value="Genomic_DNA"/>
</dbReference>
<evidence type="ECO:0000313" key="2">
    <source>
        <dbReference type="Proteomes" id="UP000295573"/>
    </source>
</evidence>
<dbReference type="Proteomes" id="UP000295573">
    <property type="component" value="Unassembled WGS sequence"/>
</dbReference>
<accession>A0A4R2ISV3</accession>
<evidence type="ECO:0008006" key="3">
    <source>
        <dbReference type="Google" id="ProtNLM"/>
    </source>
</evidence>